<dbReference type="InterPro" id="IPR006668">
    <property type="entry name" value="Mg_transptr_MgtE_intracell_dom"/>
</dbReference>
<dbReference type="Gene3D" id="1.25.60.10">
    <property type="entry name" value="MgtE N-terminal domain-like"/>
    <property type="match status" value="1"/>
</dbReference>
<reference evidence="4" key="1">
    <citation type="journal article" date="2020" name="mSystems">
        <title>Genome- and Community-Level Interaction Insights into Carbon Utilization and Element Cycling Functions of Hydrothermarchaeota in Hydrothermal Sediment.</title>
        <authorList>
            <person name="Zhou Z."/>
            <person name="Liu Y."/>
            <person name="Xu W."/>
            <person name="Pan J."/>
            <person name="Luo Z.H."/>
            <person name="Li M."/>
        </authorList>
    </citation>
    <scope>NUCLEOTIDE SEQUENCE [LARGE SCALE GENOMIC DNA]</scope>
    <source>
        <strain evidence="4">SpSt-716</strain>
    </source>
</reference>
<accession>A0A7V4DGR8</accession>
<feature type="transmembrane region" description="Helical" evidence="2">
    <location>
        <begin position="39"/>
        <end position="59"/>
    </location>
</feature>
<evidence type="ECO:0000313" key="4">
    <source>
        <dbReference type="EMBL" id="HGI75034.1"/>
    </source>
</evidence>
<dbReference type="SUPFAM" id="SSF158791">
    <property type="entry name" value="MgtE N-terminal domain-like"/>
    <property type="match status" value="1"/>
</dbReference>
<feature type="region of interest" description="Disordered" evidence="1">
    <location>
        <begin position="81"/>
        <end position="123"/>
    </location>
</feature>
<keyword evidence="2" id="KW-1133">Transmembrane helix</keyword>
<proteinExistence type="predicted"/>
<dbReference type="EMBL" id="DTEN01000206">
    <property type="protein sequence ID" value="HGI75034.1"/>
    <property type="molecule type" value="Genomic_DNA"/>
</dbReference>
<keyword evidence="2" id="KW-0812">Transmembrane</keyword>
<sequence>MRVEKKGKKAPRIAREKVTAGSVSATKTPTKKGNVGETVLLLLVFGVTFLVFLQFTGMVDLPFLRFLPFGKGKVEAQRETASEMALPSGTPEVLYPGPTLENTPPAEDEGGNEEIREEGVQESPVAVVVSPLPEAVEGTVGIPRVSPEVPSPSPSPSGNLSRVARIYSAMEPRDAAKILEQWSDEEVVQVLSAMKERDAARILNAMSVEKAASVLKKMREGR</sequence>
<comment type="caution">
    <text evidence="4">The sequence shown here is derived from an EMBL/GenBank/DDBJ whole genome shotgun (WGS) entry which is preliminary data.</text>
</comment>
<feature type="region of interest" description="Disordered" evidence="1">
    <location>
        <begin position="1"/>
        <end position="29"/>
    </location>
</feature>
<dbReference type="AlphaFoldDB" id="A0A7V4DGR8"/>
<evidence type="ECO:0000259" key="3">
    <source>
        <dbReference type="Pfam" id="PF03448"/>
    </source>
</evidence>
<feature type="domain" description="Magnesium transporter MgtE intracellular" evidence="3">
    <location>
        <begin position="162"/>
        <end position="219"/>
    </location>
</feature>
<feature type="compositionally biased region" description="Basic residues" evidence="1">
    <location>
        <begin position="1"/>
        <end position="12"/>
    </location>
</feature>
<name>A0A7V4DGR8_9BACT</name>
<evidence type="ECO:0000256" key="1">
    <source>
        <dbReference type="SAM" id="MobiDB-lite"/>
    </source>
</evidence>
<dbReference type="Pfam" id="PF03448">
    <property type="entry name" value="MgtE_N"/>
    <property type="match status" value="1"/>
</dbReference>
<dbReference type="InterPro" id="IPR038076">
    <property type="entry name" value="MgtE_N_sf"/>
</dbReference>
<gene>
    <name evidence="4" type="ORF">ENU96_05090</name>
</gene>
<evidence type="ECO:0000256" key="2">
    <source>
        <dbReference type="SAM" id="Phobius"/>
    </source>
</evidence>
<protein>
    <recommendedName>
        <fullName evidence="3">Magnesium transporter MgtE intracellular domain-containing protein</fullName>
    </recommendedName>
</protein>
<keyword evidence="2" id="KW-0472">Membrane</keyword>
<organism evidence="4">
    <name type="scientific">Candidatus Caldatribacterium californiense</name>
    <dbReference type="NCBI Taxonomy" id="1454726"/>
    <lineage>
        <taxon>Bacteria</taxon>
        <taxon>Pseudomonadati</taxon>
        <taxon>Atribacterota</taxon>
        <taxon>Atribacteria</taxon>
        <taxon>Atribacterales</taxon>
        <taxon>Candidatus Caldatribacteriaceae</taxon>
        <taxon>Candidatus Caldatribacterium</taxon>
    </lineage>
</organism>